<dbReference type="InterPro" id="IPR005074">
    <property type="entry name" value="Peptidase_C39"/>
</dbReference>
<protein>
    <submittedName>
        <fullName evidence="4">Peptidase C39-like protein</fullName>
    </submittedName>
</protein>
<feature type="compositionally biased region" description="Acidic residues" evidence="1">
    <location>
        <begin position="287"/>
        <end position="297"/>
    </location>
</feature>
<evidence type="ECO:0000313" key="4">
    <source>
        <dbReference type="EMBL" id="PFH01694.1"/>
    </source>
</evidence>
<dbReference type="PROSITE" id="PS50990">
    <property type="entry name" value="PEPTIDASE_C39"/>
    <property type="match status" value="1"/>
</dbReference>
<dbReference type="GO" id="GO:0005524">
    <property type="term" value="F:ATP binding"/>
    <property type="evidence" value="ECO:0007669"/>
    <property type="project" value="InterPro"/>
</dbReference>
<evidence type="ECO:0000256" key="1">
    <source>
        <dbReference type="SAM" id="MobiDB-lite"/>
    </source>
</evidence>
<organism evidence="4 5">
    <name type="scientific">Acetivibrio thermocellus AD2</name>
    <dbReference type="NCBI Taxonomy" id="1138384"/>
    <lineage>
        <taxon>Bacteria</taxon>
        <taxon>Bacillati</taxon>
        <taxon>Bacillota</taxon>
        <taxon>Clostridia</taxon>
        <taxon>Eubacteriales</taxon>
        <taxon>Oscillospiraceae</taxon>
        <taxon>Acetivibrio</taxon>
    </lineage>
</organism>
<dbReference type="GO" id="GO:0008233">
    <property type="term" value="F:peptidase activity"/>
    <property type="evidence" value="ECO:0007669"/>
    <property type="project" value="InterPro"/>
</dbReference>
<feature type="domain" description="Peptidase C39" evidence="3">
    <location>
        <begin position="144"/>
        <end position="265"/>
    </location>
</feature>
<name>A0AB36TCJ1_ACETH</name>
<dbReference type="Pfam" id="PF03412">
    <property type="entry name" value="Peptidase_C39"/>
    <property type="match status" value="1"/>
</dbReference>
<dbReference type="Gene3D" id="3.90.70.10">
    <property type="entry name" value="Cysteine proteinases"/>
    <property type="match status" value="1"/>
</dbReference>
<keyword evidence="2" id="KW-0472">Membrane</keyword>
<feature type="transmembrane region" description="Helical" evidence="2">
    <location>
        <begin position="6"/>
        <end position="23"/>
    </location>
</feature>
<dbReference type="EMBL" id="PDBW01000001">
    <property type="protein sequence ID" value="PFH01694.1"/>
    <property type="molecule type" value="Genomic_DNA"/>
</dbReference>
<gene>
    <name evidence="4" type="ORF">M972_11433</name>
</gene>
<feature type="transmembrane region" description="Helical" evidence="2">
    <location>
        <begin position="102"/>
        <end position="120"/>
    </location>
</feature>
<accession>A0AB36TCJ1</accession>
<feature type="transmembrane region" description="Helical" evidence="2">
    <location>
        <begin position="35"/>
        <end position="58"/>
    </location>
</feature>
<dbReference type="CDD" id="cd02423">
    <property type="entry name" value="Peptidase_C39G"/>
    <property type="match status" value="1"/>
</dbReference>
<evidence type="ECO:0000259" key="3">
    <source>
        <dbReference type="PROSITE" id="PS50990"/>
    </source>
</evidence>
<sequence length="297" mass="33694">MYFNRAIFPAVIIGIILFIIGQRTSRAVSGKPVRILLGFVFILLCIPNFLFGAYYMHFINEPVWYIKFRAIDNIELLSSLTGLFFGFVTFKDESFGKIKLKVFNKYIFVICMLLIIVPFIKPIIRPVSRNSQFQDRWKDGVCLQSTGSTCGPAALATIFNYYGISKSEEEIARAAFSSSSGTENWYLIRYAEKNGLETEVSYKNSLNDVPVPSIIGTYINGRIGHFITILGKEGDHFVVGDSLKGRLLLTEKEFNKYYTFSNFVLHIKKPEDLYSSKMKPGNGETEGNFDTENTDDT</sequence>
<dbReference type="Proteomes" id="UP000223596">
    <property type="component" value="Unassembled WGS sequence"/>
</dbReference>
<evidence type="ECO:0000313" key="5">
    <source>
        <dbReference type="Proteomes" id="UP000223596"/>
    </source>
</evidence>
<dbReference type="GO" id="GO:0016020">
    <property type="term" value="C:membrane"/>
    <property type="evidence" value="ECO:0007669"/>
    <property type="project" value="InterPro"/>
</dbReference>
<comment type="caution">
    <text evidence="4">The sequence shown here is derived from an EMBL/GenBank/DDBJ whole genome shotgun (WGS) entry which is preliminary data.</text>
</comment>
<keyword evidence="2" id="KW-0812">Transmembrane</keyword>
<dbReference type="GO" id="GO:0006508">
    <property type="term" value="P:proteolysis"/>
    <property type="evidence" value="ECO:0007669"/>
    <property type="project" value="InterPro"/>
</dbReference>
<dbReference type="AlphaFoldDB" id="A0AB36TCJ1"/>
<feature type="region of interest" description="Disordered" evidence="1">
    <location>
        <begin position="275"/>
        <end position="297"/>
    </location>
</feature>
<dbReference type="RefSeq" id="WP_003514559.1">
    <property type="nucleotide sequence ID" value="NZ_CP013828.1"/>
</dbReference>
<proteinExistence type="predicted"/>
<evidence type="ECO:0000256" key="2">
    <source>
        <dbReference type="SAM" id="Phobius"/>
    </source>
</evidence>
<feature type="transmembrane region" description="Helical" evidence="2">
    <location>
        <begin position="70"/>
        <end position="90"/>
    </location>
</feature>
<reference evidence="4 5" key="1">
    <citation type="submission" date="2017-09" db="EMBL/GenBank/DDBJ databases">
        <title>Evaluation of Pacific Biosciences Sequencing Technology to Finishing C. thermocellum Genome Sequences.</title>
        <authorList>
            <person name="Brown S."/>
        </authorList>
    </citation>
    <scope>NUCLEOTIDE SEQUENCE [LARGE SCALE GENOMIC DNA]</scope>
    <source>
        <strain evidence="4 5">AD2</strain>
    </source>
</reference>
<keyword evidence="2" id="KW-1133">Transmembrane helix</keyword>